<name>A0ABT4Q2F4_9BACL</name>
<gene>
    <name evidence="1" type="ORF">O9H85_01130</name>
</gene>
<protein>
    <recommendedName>
        <fullName evidence="3">ABC transporter substrate-binding protein</fullName>
    </recommendedName>
</protein>
<reference evidence="1 2" key="1">
    <citation type="submission" date="2022-12" db="EMBL/GenBank/DDBJ databases">
        <title>Draft genome sequence of Paenibacillus sp. dW9.</title>
        <authorList>
            <person name="Choi E.-W."/>
            <person name="Kim D.-U."/>
        </authorList>
    </citation>
    <scope>NUCLEOTIDE SEQUENCE [LARGE SCALE GENOMIC DNA]</scope>
    <source>
        <strain evidence="2">dW9</strain>
    </source>
</reference>
<comment type="caution">
    <text evidence="1">The sequence shown here is derived from an EMBL/GenBank/DDBJ whole genome shotgun (WGS) entry which is preliminary data.</text>
</comment>
<keyword evidence="2" id="KW-1185">Reference proteome</keyword>
<sequence>MKQDKAIAIIKFFDWAATDEAAKFFSFGIEGDTYTMENGKLNYKFPKTKEEVEEEGFRSGTLWGGSNATYNKLRLELSDNGKDTIKAFDDIVAKEGLPGIGFSPDLAAFAKYPDLAPGQDTGPKLIIDHMTKMIYGKEPITDWPKVIEEYKSKGGNDVIKEATDRYNKKDGAIILTPPSK</sequence>
<evidence type="ECO:0000313" key="2">
    <source>
        <dbReference type="Proteomes" id="UP001527882"/>
    </source>
</evidence>
<dbReference type="EMBL" id="JAQAGZ010000001">
    <property type="protein sequence ID" value="MCZ8511059.1"/>
    <property type="molecule type" value="Genomic_DNA"/>
</dbReference>
<organism evidence="1 2">
    <name type="scientific">Paenibacillus gyeongsangnamensis</name>
    <dbReference type="NCBI Taxonomy" id="3388067"/>
    <lineage>
        <taxon>Bacteria</taxon>
        <taxon>Bacillati</taxon>
        <taxon>Bacillota</taxon>
        <taxon>Bacilli</taxon>
        <taxon>Bacillales</taxon>
        <taxon>Paenibacillaceae</taxon>
        <taxon>Paenibacillus</taxon>
    </lineage>
</organism>
<dbReference type="Proteomes" id="UP001527882">
    <property type="component" value="Unassembled WGS sequence"/>
</dbReference>
<evidence type="ECO:0000313" key="1">
    <source>
        <dbReference type="EMBL" id="MCZ8511059.1"/>
    </source>
</evidence>
<dbReference type="RefSeq" id="WP_269879430.1">
    <property type="nucleotide sequence ID" value="NZ_JAQAGZ010000001.1"/>
</dbReference>
<dbReference type="SUPFAM" id="SSF53850">
    <property type="entry name" value="Periplasmic binding protein-like II"/>
    <property type="match status" value="1"/>
</dbReference>
<proteinExistence type="predicted"/>
<evidence type="ECO:0008006" key="3">
    <source>
        <dbReference type="Google" id="ProtNLM"/>
    </source>
</evidence>
<accession>A0ABT4Q2F4</accession>
<dbReference type="Gene3D" id="3.40.190.10">
    <property type="entry name" value="Periplasmic binding protein-like II"/>
    <property type="match status" value="2"/>
</dbReference>